<gene>
    <name evidence="2" type="ORF">ATO7_11033</name>
</gene>
<dbReference type="Pfam" id="PF13622">
    <property type="entry name" value="4HBT_3"/>
    <property type="match status" value="1"/>
</dbReference>
<keyword evidence="3" id="KW-1185">Reference proteome</keyword>
<evidence type="ECO:0000259" key="1">
    <source>
        <dbReference type="Pfam" id="PF13622"/>
    </source>
</evidence>
<dbReference type="RefSeq" id="WP_083561866.1">
    <property type="nucleotide sequence ID" value="NZ_AQQV01000003.1"/>
</dbReference>
<dbReference type="OrthoDB" id="9813158at2"/>
<dbReference type="AlphaFoldDB" id="A0A1Y1SB13"/>
<name>A0A1Y1SB13_9GAMM</name>
<proteinExistence type="predicted"/>
<evidence type="ECO:0000313" key="2">
    <source>
        <dbReference type="EMBL" id="ORE85822.1"/>
    </source>
</evidence>
<accession>A0A1Y1SB13</accession>
<reference evidence="2 3" key="1">
    <citation type="submission" date="2013-04" db="EMBL/GenBank/DDBJ databases">
        <title>Oceanococcus atlanticus 22II-S10r2 Genome Sequencing.</title>
        <authorList>
            <person name="Lai Q."/>
            <person name="Li G."/>
            <person name="Shao Z."/>
        </authorList>
    </citation>
    <scope>NUCLEOTIDE SEQUENCE [LARGE SCALE GENOMIC DNA]</scope>
    <source>
        <strain evidence="2 3">22II-S10r2</strain>
    </source>
</reference>
<organism evidence="2 3">
    <name type="scientific">Oceanococcus atlanticus</name>
    <dbReference type="NCBI Taxonomy" id="1317117"/>
    <lineage>
        <taxon>Bacteria</taxon>
        <taxon>Pseudomonadati</taxon>
        <taxon>Pseudomonadota</taxon>
        <taxon>Gammaproteobacteria</taxon>
        <taxon>Chromatiales</taxon>
        <taxon>Oceanococcaceae</taxon>
        <taxon>Oceanococcus</taxon>
    </lineage>
</organism>
<evidence type="ECO:0000313" key="3">
    <source>
        <dbReference type="Proteomes" id="UP000192342"/>
    </source>
</evidence>
<protein>
    <submittedName>
        <fullName evidence="2">Thioesterase superfamily protein</fullName>
    </submittedName>
</protein>
<dbReference type="CDD" id="cd03443">
    <property type="entry name" value="PaaI_thioesterase"/>
    <property type="match status" value="1"/>
</dbReference>
<dbReference type="InterPro" id="IPR029069">
    <property type="entry name" value="HotDog_dom_sf"/>
</dbReference>
<sequence length="142" mass="15860">MTHERFQSALQRIPYAAYLGICLDSDSGIFTLPFRDDLVGNMHLRAVHGGAIGGFLENAAMIWLSITEDQQRVPKPVDFSLDFLRSAQARDSHAHCEVLRKGRRVAQVQVRCWQDDPQRPVSVGRGHFLLESDVDSASDPAT</sequence>
<dbReference type="Gene3D" id="3.10.129.10">
    <property type="entry name" value="Hotdog Thioesterase"/>
    <property type="match status" value="1"/>
</dbReference>
<feature type="domain" description="Acyl-CoA thioesterase-like N-terminal HotDog" evidence="1">
    <location>
        <begin position="46"/>
        <end position="123"/>
    </location>
</feature>
<dbReference type="EMBL" id="AQQV01000003">
    <property type="protein sequence ID" value="ORE85822.1"/>
    <property type="molecule type" value="Genomic_DNA"/>
</dbReference>
<dbReference type="Proteomes" id="UP000192342">
    <property type="component" value="Unassembled WGS sequence"/>
</dbReference>
<dbReference type="InterPro" id="IPR049449">
    <property type="entry name" value="TesB_ACOT8-like_N"/>
</dbReference>
<comment type="caution">
    <text evidence="2">The sequence shown here is derived from an EMBL/GenBank/DDBJ whole genome shotgun (WGS) entry which is preliminary data.</text>
</comment>
<dbReference type="SUPFAM" id="SSF54637">
    <property type="entry name" value="Thioesterase/thiol ester dehydrase-isomerase"/>
    <property type="match status" value="1"/>
</dbReference>
<dbReference type="STRING" id="1317117.ATO7_11033"/>